<evidence type="ECO:0000313" key="2">
    <source>
        <dbReference type="EMBL" id="AHI58204.1"/>
    </source>
</evidence>
<sequence length="70" mass="8327">MLENSHIDFDSQKNLLMNYQDFPLTINTNNKIDLNYQFYLNIILIRNIYLILAAILIIMSIIILQRKNIV</sequence>
<keyword evidence="1" id="KW-1133">Transmembrane helix</keyword>
<dbReference type="STRING" id="838561.P344_04395"/>
<keyword evidence="1" id="KW-0472">Membrane</keyword>
<organism evidence="2 3">
    <name type="scientific">Spiroplasma mirum ATCC 29335</name>
    <dbReference type="NCBI Taxonomy" id="838561"/>
    <lineage>
        <taxon>Bacteria</taxon>
        <taxon>Bacillati</taxon>
        <taxon>Mycoplasmatota</taxon>
        <taxon>Mollicutes</taxon>
        <taxon>Entomoplasmatales</taxon>
        <taxon>Spiroplasmataceae</taxon>
        <taxon>Spiroplasma</taxon>
    </lineage>
</organism>
<reference evidence="2 3" key="1">
    <citation type="submission" date="2013-09" db="EMBL/GenBank/DDBJ databases">
        <title>Complete genome sequence of Spiroplasma mirum suckling mouse cataract agent.</title>
        <authorList>
            <person name="Landry C.A."/>
            <person name="Bastian F.O."/>
            <person name="Thune R.L."/>
        </authorList>
    </citation>
    <scope>NUCLEOTIDE SEQUENCE [LARGE SCALE GENOMIC DNA]</scope>
    <source>
        <strain evidence="2 3">SMCA</strain>
    </source>
</reference>
<protein>
    <submittedName>
        <fullName evidence="2">Uncharacterized protein</fullName>
    </submittedName>
</protein>
<accession>W6AWW2</accession>
<evidence type="ECO:0000313" key="3">
    <source>
        <dbReference type="Proteomes" id="UP000019260"/>
    </source>
</evidence>
<gene>
    <name evidence="2" type="ORF">P344_04395</name>
</gene>
<dbReference type="HOGENOM" id="CLU_2755848_0_0_14"/>
<evidence type="ECO:0000256" key="1">
    <source>
        <dbReference type="SAM" id="Phobius"/>
    </source>
</evidence>
<dbReference type="AlphaFoldDB" id="W6AWW2"/>
<name>W6AWW2_9MOLU</name>
<dbReference type="PATRIC" id="fig|838561.3.peg.838"/>
<dbReference type="EMBL" id="CP006720">
    <property type="protein sequence ID" value="AHI58204.1"/>
    <property type="molecule type" value="Genomic_DNA"/>
</dbReference>
<dbReference type="Proteomes" id="UP000019260">
    <property type="component" value="Chromosome"/>
</dbReference>
<keyword evidence="1" id="KW-0812">Transmembrane</keyword>
<keyword evidence="3" id="KW-1185">Reference proteome</keyword>
<proteinExistence type="predicted"/>
<feature type="transmembrane region" description="Helical" evidence="1">
    <location>
        <begin position="38"/>
        <end position="64"/>
    </location>
</feature>
<dbReference type="KEGG" id="smia:P344_04395"/>